<dbReference type="InterPro" id="IPR036409">
    <property type="entry name" value="Aldolase_II/adducin_N_sf"/>
</dbReference>
<dbReference type="SMART" id="SM01007">
    <property type="entry name" value="Aldolase_II"/>
    <property type="match status" value="1"/>
</dbReference>
<evidence type="ECO:0000313" key="2">
    <source>
        <dbReference type="EMBL" id="CAD9447672.1"/>
    </source>
</evidence>
<organism evidence="2">
    <name type="scientific">Haptolina brevifila</name>
    <dbReference type="NCBI Taxonomy" id="156173"/>
    <lineage>
        <taxon>Eukaryota</taxon>
        <taxon>Haptista</taxon>
        <taxon>Haptophyta</taxon>
        <taxon>Prymnesiophyceae</taxon>
        <taxon>Prymnesiales</taxon>
        <taxon>Prymnesiaceae</taxon>
        <taxon>Haptolina</taxon>
    </lineage>
</organism>
<proteinExistence type="predicted"/>
<accession>A0A7S2D9R8</accession>
<dbReference type="SUPFAM" id="SSF53639">
    <property type="entry name" value="AraD/HMP-PK domain-like"/>
    <property type="match status" value="1"/>
</dbReference>
<gene>
    <name evidence="2" type="ORF">CBRE1094_LOCUS14927</name>
</gene>
<dbReference type="EMBL" id="HBGU01027496">
    <property type="protein sequence ID" value="CAD9447672.1"/>
    <property type="molecule type" value="Transcribed_RNA"/>
</dbReference>
<feature type="domain" description="Class II aldolase/adducin N-terminal" evidence="1">
    <location>
        <begin position="66"/>
        <end position="260"/>
    </location>
</feature>
<dbReference type="NCBIfam" id="NF005068">
    <property type="entry name" value="PRK06486.1"/>
    <property type="match status" value="1"/>
</dbReference>
<protein>
    <recommendedName>
        <fullName evidence="1">Class II aldolase/adducin N-terminal domain-containing protein</fullName>
    </recommendedName>
</protein>
<dbReference type="Pfam" id="PF00596">
    <property type="entry name" value="Aldolase_II"/>
    <property type="match status" value="1"/>
</dbReference>
<sequence>MLRMKRLRNAFISHMHAHYMLTQQLMQDVMLNVLSKLSHRLGISLPHAAAAAQRNAAAKAEAATRADLAATYRLLDKMGLNEGVCNHLTALVPGRTDRFLVIQYGLLWSEVTADNLVLIDATGKILQGDGPVEVTAFEIHRAIHLADPKRNVCVLHTHMPYATALCCIGSQPAAVPPGKHAEWPLVMCHQNSARFYREVAFDECFNGLVTDSTEGDRLAAAMGGKRIMLHKNHGVIVCGSSVAEAFDDLYYLERAAHTQILAMSTGQPLAIMRDEVAKGTKAAFDAEKPTAARLHLSAWMRQLKREDAAARALGAV</sequence>
<reference evidence="2" key="1">
    <citation type="submission" date="2021-01" db="EMBL/GenBank/DDBJ databases">
        <authorList>
            <person name="Corre E."/>
            <person name="Pelletier E."/>
            <person name="Niang G."/>
            <person name="Scheremetjew M."/>
            <person name="Finn R."/>
            <person name="Kale V."/>
            <person name="Holt S."/>
            <person name="Cochrane G."/>
            <person name="Meng A."/>
            <person name="Brown T."/>
            <person name="Cohen L."/>
        </authorList>
    </citation>
    <scope>NUCLEOTIDE SEQUENCE</scope>
    <source>
        <strain evidence="2">UTEX LB 985</strain>
    </source>
</reference>
<evidence type="ECO:0000259" key="1">
    <source>
        <dbReference type="SMART" id="SM01007"/>
    </source>
</evidence>
<dbReference type="PANTHER" id="PTHR10672:SF21">
    <property type="entry name" value="CLASS II ALDOLASE_ADDUCIN N-TERMINAL DOMAIN-CONTAINING PROTEIN"/>
    <property type="match status" value="1"/>
</dbReference>
<dbReference type="GO" id="GO:0005856">
    <property type="term" value="C:cytoskeleton"/>
    <property type="evidence" value="ECO:0007669"/>
    <property type="project" value="TreeGrafter"/>
</dbReference>
<dbReference type="InterPro" id="IPR051017">
    <property type="entry name" value="Aldolase-II_Adducin_sf"/>
</dbReference>
<dbReference type="GO" id="GO:0051015">
    <property type="term" value="F:actin filament binding"/>
    <property type="evidence" value="ECO:0007669"/>
    <property type="project" value="TreeGrafter"/>
</dbReference>
<dbReference type="InterPro" id="IPR001303">
    <property type="entry name" value="Aldolase_II/adducin_N"/>
</dbReference>
<name>A0A7S2D9R8_9EUKA</name>
<dbReference type="Gene3D" id="3.40.225.10">
    <property type="entry name" value="Class II aldolase/adducin N-terminal domain"/>
    <property type="match status" value="1"/>
</dbReference>
<dbReference type="PANTHER" id="PTHR10672">
    <property type="entry name" value="ADDUCIN"/>
    <property type="match status" value="1"/>
</dbReference>
<dbReference type="AlphaFoldDB" id="A0A7S2D9R8"/>